<dbReference type="InterPro" id="IPR050194">
    <property type="entry name" value="Glycosyltransferase_grp1"/>
</dbReference>
<comment type="caution">
    <text evidence="3">The sequence shown here is derived from an EMBL/GenBank/DDBJ whole genome shotgun (WGS) entry which is preliminary data.</text>
</comment>
<proteinExistence type="predicted"/>
<dbReference type="AlphaFoldDB" id="A0A147FAT5"/>
<name>A0A147FAT5_MICTE</name>
<reference evidence="3 4" key="1">
    <citation type="journal article" date="2016" name="Front. Microbiol.">
        <title>Genomic Resource of Rice Seed Associated Bacteria.</title>
        <authorList>
            <person name="Midha S."/>
            <person name="Bansal K."/>
            <person name="Sharma S."/>
            <person name="Kumar N."/>
            <person name="Patil P.P."/>
            <person name="Chaudhry V."/>
            <person name="Patil P.B."/>
        </authorList>
    </citation>
    <scope>NUCLEOTIDE SEQUENCE [LARGE SCALE GENOMIC DNA]</scope>
    <source>
        <strain evidence="3 4">RSA3</strain>
    </source>
</reference>
<dbReference type="EMBL" id="LDRV01000021">
    <property type="protein sequence ID" value="KTS13611.1"/>
    <property type="molecule type" value="Genomic_DNA"/>
</dbReference>
<dbReference type="PATRIC" id="fig|2033.7.peg.1335"/>
<dbReference type="SUPFAM" id="SSF53756">
    <property type="entry name" value="UDP-Glycosyltransferase/glycogen phosphorylase"/>
    <property type="match status" value="1"/>
</dbReference>
<keyword evidence="1" id="KW-0808">Transferase</keyword>
<evidence type="ECO:0000313" key="3">
    <source>
        <dbReference type="EMBL" id="KTS13611.1"/>
    </source>
</evidence>
<dbReference type="PANTHER" id="PTHR45947">
    <property type="entry name" value="SULFOQUINOVOSYL TRANSFERASE SQD2"/>
    <property type="match status" value="1"/>
</dbReference>
<sequence>MTLHAADIFKNTRLALQVENARLCTVTEHNQRYLSERDLTNVRLVRCGLDVESFPIRDPQQVERDLIVSVGRLVEKKGHDRLIRWLATQAGSPYRLRIIGEGEQRPTLSRLIDELGLADRVQLVGAMPSSSVIAEVARASVFALACRIDSDGDADGLPVVILEAALVGTPIVSTSVTGITEFLSRSTGYLARHDDEQDLHRALQEALTDPQRERRAANARDLVMTSFTLQAQADALLDLISGPAGSHTSIE</sequence>
<dbReference type="PANTHER" id="PTHR45947:SF14">
    <property type="entry name" value="SLL1723 PROTEIN"/>
    <property type="match status" value="1"/>
</dbReference>
<evidence type="ECO:0000259" key="2">
    <source>
        <dbReference type="Pfam" id="PF00534"/>
    </source>
</evidence>
<accession>A0A147FAT5</accession>
<evidence type="ECO:0000313" key="4">
    <source>
        <dbReference type="Proteomes" id="UP000072189"/>
    </source>
</evidence>
<dbReference type="Gene3D" id="3.40.50.2000">
    <property type="entry name" value="Glycogen Phosphorylase B"/>
    <property type="match status" value="2"/>
</dbReference>
<organism evidence="3 4">
    <name type="scientific">Microbacterium testaceum</name>
    <name type="common">Aureobacterium testaceum</name>
    <name type="synonym">Brevibacterium testaceum</name>
    <dbReference type="NCBI Taxonomy" id="2033"/>
    <lineage>
        <taxon>Bacteria</taxon>
        <taxon>Bacillati</taxon>
        <taxon>Actinomycetota</taxon>
        <taxon>Actinomycetes</taxon>
        <taxon>Micrococcales</taxon>
        <taxon>Microbacteriaceae</taxon>
        <taxon>Microbacterium</taxon>
    </lineage>
</organism>
<feature type="domain" description="Glycosyl transferase family 1" evidence="2">
    <location>
        <begin position="62"/>
        <end position="219"/>
    </location>
</feature>
<dbReference type="GO" id="GO:0016757">
    <property type="term" value="F:glycosyltransferase activity"/>
    <property type="evidence" value="ECO:0007669"/>
    <property type="project" value="InterPro"/>
</dbReference>
<dbReference type="InterPro" id="IPR001296">
    <property type="entry name" value="Glyco_trans_1"/>
</dbReference>
<dbReference type="Proteomes" id="UP000072189">
    <property type="component" value="Unassembled WGS sequence"/>
</dbReference>
<dbReference type="Pfam" id="PF00534">
    <property type="entry name" value="Glycos_transf_1"/>
    <property type="match status" value="1"/>
</dbReference>
<gene>
    <name evidence="3" type="ORF">RSA3_03895</name>
</gene>
<protein>
    <recommendedName>
        <fullName evidence="2">Glycosyl transferase family 1 domain-containing protein</fullName>
    </recommendedName>
</protein>
<dbReference type="CDD" id="cd03801">
    <property type="entry name" value="GT4_PimA-like"/>
    <property type="match status" value="1"/>
</dbReference>
<evidence type="ECO:0000256" key="1">
    <source>
        <dbReference type="ARBA" id="ARBA00022679"/>
    </source>
</evidence>